<evidence type="ECO:0000313" key="10">
    <source>
        <dbReference type="Proteomes" id="UP000829455"/>
    </source>
</evidence>
<evidence type="ECO:0000313" key="8">
    <source>
        <dbReference type="EMBL" id="UNV85100.1"/>
    </source>
</evidence>
<gene>
    <name evidence="7" type="ORF">HMPREF9418_2595</name>
    <name evidence="8" type="ORF">MON40_00770</name>
</gene>
<evidence type="ECO:0000256" key="4">
    <source>
        <dbReference type="ARBA" id="ARBA00022741"/>
    </source>
</evidence>
<evidence type="ECO:0000256" key="1">
    <source>
        <dbReference type="ARBA" id="ARBA00005417"/>
    </source>
</evidence>
<dbReference type="InterPro" id="IPR003439">
    <property type="entry name" value="ABC_transporter-like_ATP-bd"/>
</dbReference>
<evidence type="ECO:0000256" key="3">
    <source>
        <dbReference type="ARBA" id="ARBA00022475"/>
    </source>
</evidence>
<dbReference type="CDD" id="cd03230">
    <property type="entry name" value="ABC_DR_subfamily_A"/>
    <property type="match status" value="1"/>
</dbReference>
<dbReference type="PROSITE" id="PS50893">
    <property type="entry name" value="ABC_TRANSPORTER_2"/>
    <property type="match status" value="1"/>
</dbReference>
<dbReference type="InterPro" id="IPR027417">
    <property type="entry name" value="P-loop_NTPase"/>
</dbReference>
<comment type="similarity">
    <text evidence="1">Belongs to the ABC transporter superfamily.</text>
</comment>
<evidence type="ECO:0000256" key="2">
    <source>
        <dbReference type="ARBA" id="ARBA00022448"/>
    </source>
</evidence>
<dbReference type="InterPro" id="IPR003593">
    <property type="entry name" value="AAA+_ATPase"/>
</dbReference>
<dbReference type="SUPFAM" id="SSF52540">
    <property type="entry name" value="P-loop containing nucleoside triphosphate hydrolases"/>
    <property type="match status" value="1"/>
</dbReference>
<keyword evidence="3" id="KW-1003">Cell membrane</keyword>
<accession>A0AA36UI42</accession>
<keyword evidence="2" id="KW-0813">Transport</keyword>
<feature type="domain" description="ABC transporter" evidence="6">
    <location>
        <begin position="2"/>
        <end position="232"/>
    </location>
</feature>
<dbReference type="GO" id="GO:0016887">
    <property type="term" value="F:ATP hydrolysis activity"/>
    <property type="evidence" value="ECO:0007669"/>
    <property type="project" value="InterPro"/>
</dbReference>
<dbReference type="SMART" id="SM00382">
    <property type="entry name" value="AAA"/>
    <property type="match status" value="1"/>
</dbReference>
<keyword evidence="10" id="KW-1185">Reference proteome</keyword>
<protein>
    <submittedName>
        <fullName evidence="7">ABC superfamily ATP binding cassette transporter</fullName>
    </submittedName>
    <submittedName>
        <fullName evidence="8">ABC transporter ATP-binding protein</fullName>
    </submittedName>
</protein>
<proteinExistence type="inferred from homology"/>
<evidence type="ECO:0000313" key="7">
    <source>
        <dbReference type="EMBL" id="EGQ74965.1"/>
    </source>
</evidence>
<dbReference type="PANTHER" id="PTHR43335:SF2">
    <property type="entry name" value="ABC TRANSPORTER, ATP-BINDING PROTEIN"/>
    <property type="match status" value="1"/>
</dbReference>
<sequence length="317" mass="35042">MINVQHLDFYYGNTQALYDVSVELPQGSITGLIGPNGAGKSTLMRCMAGLEIPTSGDVLLDGLPILDNPRNSFSKLGYLPDFFGLPDGLSVIQCLTYAAKSRGIPDARLPDLLLETVRLLNLEHKLYAKVSDLSRGQKQRVGIGQVIIHRPKFLLLDEPASGLDPEARHELSLLLLKLKDEGMSILVSSHILSELDEYCSHMLVIKGGRVQAFQSVNDDVNEDQTVSLQFVGLDESIFERVRNTEGVKQAEWNNHAVTVILDAGEEARAALLRKLFEQNLPLSEASVIKASLLNSYQNSLNLHKQEQQEQQEQADGQ</sequence>
<dbReference type="Pfam" id="PF00005">
    <property type="entry name" value="ABC_tran"/>
    <property type="match status" value="1"/>
</dbReference>
<dbReference type="EMBL" id="CP094241">
    <property type="protein sequence ID" value="UNV85100.1"/>
    <property type="molecule type" value="Genomic_DNA"/>
</dbReference>
<evidence type="ECO:0000259" key="6">
    <source>
        <dbReference type="PROSITE" id="PS50893"/>
    </source>
</evidence>
<keyword evidence="5 8" id="KW-0067">ATP-binding</keyword>
<dbReference type="GO" id="GO:0005524">
    <property type="term" value="F:ATP binding"/>
    <property type="evidence" value="ECO:0007669"/>
    <property type="project" value="UniProtKB-KW"/>
</dbReference>
<dbReference type="EMBL" id="AFQE01000130">
    <property type="protein sequence ID" value="EGQ74965.1"/>
    <property type="molecule type" value="Genomic_DNA"/>
</dbReference>
<dbReference type="AlphaFoldDB" id="A0AA36UI42"/>
<keyword evidence="4" id="KW-0547">Nucleotide-binding</keyword>
<dbReference type="Proteomes" id="UP000004982">
    <property type="component" value="Unassembled WGS sequence"/>
</dbReference>
<evidence type="ECO:0000256" key="5">
    <source>
        <dbReference type="ARBA" id="ARBA00022840"/>
    </source>
</evidence>
<reference evidence="8 10" key="2">
    <citation type="submission" date="2022-03" db="EMBL/GenBank/DDBJ databases">
        <title>Genome sequencing of Neisseria macacae.</title>
        <authorList>
            <person name="Baek M.-G."/>
        </authorList>
    </citation>
    <scope>NUCLEOTIDE SEQUENCE [LARGE SCALE GENOMIC DNA]</scope>
    <source>
        <strain evidence="8 10">ATCC 33926</strain>
    </source>
</reference>
<dbReference type="RefSeq" id="WP_003779922.1">
    <property type="nucleotide sequence ID" value="NZ_CP094241.1"/>
</dbReference>
<keyword evidence="3" id="KW-0472">Membrane</keyword>
<organism evidence="7 9">
    <name type="scientific">Neisseria macacae ATCC 33926</name>
    <dbReference type="NCBI Taxonomy" id="997348"/>
    <lineage>
        <taxon>Bacteria</taxon>
        <taxon>Pseudomonadati</taxon>
        <taxon>Pseudomonadota</taxon>
        <taxon>Betaproteobacteria</taxon>
        <taxon>Neisseriales</taxon>
        <taxon>Neisseriaceae</taxon>
        <taxon>Neisseria</taxon>
    </lineage>
</organism>
<evidence type="ECO:0000313" key="9">
    <source>
        <dbReference type="Proteomes" id="UP000004982"/>
    </source>
</evidence>
<dbReference type="Proteomes" id="UP000829455">
    <property type="component" value="Chromosome"/>
</dbReference>
<dbReference type="PANTHER" id="PTHR43335">
    <property type="entry name" value="ABC TRANSPORTER, ATP-BINDING PROTEIN"/>
    <property type="match status" value="1"/>
</dbReference>
<dbReference type="Gene3D" id="3.40.50.300">
    <property type="entry name" value="P-loop containing nucleotide triphosphate hydrolases"/>
    <property type="match status" value="1"/>
</dbReference>
<reference evidence="7 9" key="1">
    <citation type="submission" date="2011-05" db="EMBL/GenBank/DDBJ databases">
        <authorList>
            <person name="Muzny D."/>
            <person name="Qin X."/>
            <person name="Deng J."/>
            <person name="Jiang H."/>
            <person name="Liu Y."/>
            <person name="Qu J."/>
            <person name="Song X.-Z."/>
            <person name="Zhang L."/>
            <person name="Thornton R."/>
            <person name="Coyle M."/>
            <person name="Francisco L."/>
            <person name="Jackson L."/>
            <person name="Javaid M."/>
            <person name="Korchina V."/>
            <person name="Kovar C."/>
            <person name="Mata R."/>
            <person name="Mathew T."/>
            <person name="Ngo R."/>
            <person name="Nguyen L."/>
            <person name="Nguyen N."/>
            <person name="Okwuonu G."/>
            <person name="Ongeri F."/>
            <person name="Pham C."/>
            <person name="Simmons D."/>
            <person name="Wilczek-Boney K."/>
            <person name="Hale W."/>
            <person name="Jakkamsetti A."/>
            <person name="Pham P."/>
            <person name="Ruth R."/>
            <person name="San Lucas F."/>
            <person name="Warren J."/>
            <person name="Zhang J."/>
            <person name="Zhao Z."/>
            <person name="Zhou C."/>
            <person name="Zhu D."/>
            <person name="Lee S."/>
            <person name="Bess C."/>
            <person name="Blankenburg K."/>
            <person name="Forbes L."/>
            <person name="Fu Q."/>
            <person name="Gubbala S."/>
            <person name="Hirani K."/>
            <person name="Jayaseelan J.C."/>
            <person name="Lara F."/>
            <person name="Munidasa M."/>
            <person name="Palculict T."/>
            <person name="Patil S."/>
            <person name="Pu L.-L."/>
            <person name="Saada N."/>
            <person name="Tang L."/>
            <person name="Weissenberger G."/>
            <person name="Zhu Y."/>
            <person name="Hemphill L."/>
            <person name="Shang Y."/>
            <person name="Youmans B."/>
            <person name="Ayvaz T."/>
            <person name="Ross M."/>
            <person name="Santibanez J."/>
            <person name="Aqrawi P."/>
            <person name="Gross S."/>
            <person name="Joshi V."/>
            <person name="Fowler G."/>
            <person name="Nazareth L."/>
            <person name="Reid J."/>
            <person name="Worley K."/>
            <person name="Petrosino J."/>
            <person name="Highlander S."/>
            <person name="Gibbs R."/>
        </authorList>
    </citation>
    <scope>NUCLEOTIDE SEQUENCE [LARGE SCALE GENOMIC DNA]</scope>
    <source>
        <strain evidence="7 9">ATCC 33926</strain>
    </source>
</reference>
<name>A0AA36UI42_9NEIS</name>